<sequence>MVRPFRLRNKLLFVLGRSPKWWLISLLLWCVLTSYHSNEVPSSLMGQNVQLIIAHPDDEVMFFAPALIELGKPQNRNNISVTCFSTGNAEGLGPVRSLELERSLEIMGIHQVELLDDESRFKDSMDIIWHAEDIVEFIHPETTVILTFDDGGVSNHPNHRSLYHAAMTTGKRVAALHTYPLWQKYSATFMSNYELIWRAMDENEVVIHSNWGGYLLALAAMVSGHTSQMEWFRYGWLLLSNYLNMNRLIIH</sequence>
<dbReference type="UniPathway" id="UPA00196"/>
<evidence type="ECO:0000256" key="2">
    <source>
        <dbReference type="ARBA" id="ARBA00012176"/>
    </source>
</evidence>
<accession>A0A0H5BYL9</accession>
<dbReference type="GO" id="GO:0000225">
    <property type="term" value="F:N-acetylglucosaminylphosphatidylinositol deacetylase activity"/>
    <property type="evidence" value="ECO:0007669"/>
    <property type="project" value="UniProtKB-EC"/>
</dbReference>
<dbReference type="EC" id="3.5.1.89" evidence="2"/>
<dbReference type="GO" id="GO:0006506">
    <property type="term" value="P:GPI anchor biosynthetic process"/>
    <property type="evidence" value="ECO:0007669"/>
    <property type="project" value="UniProtKB-UniPathway"/>
</dbReference>
<dbReference type="Gene3D" id="3.40.50.10320">
    <property type="entry name" value="LmbE-like"/>
    <property type="match status" value="1"/>
</dbReference>
<evidence type="ECO:0000313" key="3">
    <source>
        <dbReference type="EMBL" id="CEP20451.1"/>
    </source>
</evidence>
<dbReference type="PANTHER" id="PTHR12993:SF11">
    <property type="entry name" value="N-ACETYLGLUCOSAMINYL-PHOSPHATIDYLINOSITOL DE-N-ACETYLASE"/>
    <property type="match status" value="1"/>
</dbReference>
<dbReference type="InterPro" id="IPR024078">
    <property type="entry name" value="LmbE-like_dom_sf"/>
</dbReference>
<dbReference type="Pfam" id="PF02585">
    <property type="entry name" value="PIG-L"/>
    <property type="match status" value="1"/>
</dbReference>
<reference evidence="4" key="1">
    <citation type="journal article" date="2015" name="J. Biotechnol.">
        <title>The structure of the Cyberlindnera jadinii genome and its relation to Candida utilis analyzed by the occurrence of single nucleotide polymorphisms.</title>
        <authorList>
            <person name="Rupp O."/>
            <person name="Brinkrolf K."/>
            <person name="Buerth C."/>
            <person name="Kunigo M."/>
            <person name="Schneider J."/>
            <person name="Jaenicke S."/>
            <person name="Goesmann A."/>
            <person name="Puehler A."/>
            <person name="Jaeger K.-E."/>
            <person name="Ernst J.F."/>
        </authorList>
    </citation>
    <scope>NUCLEOTIDE SEQUENCE [LARGE SCALE GENOMIC DNA]</scope>
    <source>
        <strain evidence="4">ATCC 18201 / CBS 1600 / BCRC 20928 / JCM 3617 / NBRC 0987 / NRRL Y-1542</strain>
    </source>
</reference>
<protein>
    <recommendedName>
        <fullName evidence="2">N-acetylglucosaminylphosphatidylinositol deacetylase</fullName>
        <ecNumber evidence="2">3.5.1.89</ecNumber>
    </recommendedName>
</protein>
<dbReference type="AlphaFoldDB" id="A0A0H5BYL9"/>
<dbReference type="SUPFAM" id="SSF102588">
    <property type="entry name" value="LmbE-like"/>
    <property type="match status" value="1"/>
</dbReference>
<dbReference type="GO" id="GO:0016020">
    <property type="term" value="C:membrane"/>
    <property type="evidence" value="ECO:0007669"/>
    <property type="project" value="GOC"/>
</dbReference>
<dbReference type="GO" id="GO:0005783">
    <property type="term" value="C:endoplasmic reticulum"/>
    <property type="evidence" value="ECO:0007669"/>
    <property type="project" value="TreeGrafter"/>
</dbReference>
<comment type="similarity">
    <text evidence="1">Belongs to the PIGL family.</text>
</comment>
<evidence type="ECO:0000256" key="1">
    <source>
        <dbReference type="ARBA" id="ARBA00006066"/>
    </source>
</evidence>
<dbReference type="EMBL" id="CDQK01000001">
    <property type="protein sequence ID" value="CEP20451.1"/>
    <property type="molecule type" value="Genomic_DNA"/>
</dbReference>
<name>A0A0H5BYL9_CYBJN</name>
<gene>
    <name evidence="3" type="ORF">BN1211_0323</name>
</gene>
<evidence type="ECO:0000313" key="4">
    <source>
        <dbReference type="Proteomes" id="UP000038830"/>
    </source>
</evidence>
<dbReference type="InterPro" id="IPR003737">
    <property type="entry name" value="GlcNAc_PI_deacetylase-related"/>
</dbReference>
<dbReference type="Proteomes" id="UP000038830">
    <property type="component" value="Unassembled WGS sequence"/>
</dbReference>
<proteinExistence type="inferred from homology"/>
<organism evidence="3 4">
    <name type="scientific">Cyberlindnera jadinii (strain ATCC 18201 / CBS 1600 / BCRC 20928 / JCM 3617 / NBRC 0987 / NRRL Y-1542)</name>
    <name type="common">Torula yeast</name>
    <name type="synonym">Candida utilis</name>
    <dbReference type="NCBI Taxonomy" id="983966"/>
    <lineage>
        <taxon>Eukaryota</taxon>
        <taxon>Fungi</taxon>
        <taxon>Dikarya</taxon>
        <taxon>Ascomycota</taxon>
        <taxon>Saccharomycotina</taxon>
        <taxon>Saccharomycetes</taxon>
        <taxon>Phaffomycetales</taxon>
        <taxon>Phaffomycetaceae</taxon>
        <taxon>Cyberlindnera</taxon>
    </lineage>
</organism>
<dbReference type="PANTHER" id="PTHR12993">
    <property type="entry name" value="N-ACETYLGLUCOSAMINYL-PHOSPHATIDYLINOSITOL DE-N-ACETYLASE-RELATED"/>
    <property type="match status" value="1"/>
</dbReference>